<sequence length="152" mass="17962">MEKLNLPPYSFRLRKDGLKRMIFDVFRKKWVTLTPEEWVRQNFVRFLVEHRQYPCALIGIEVMVIVNGLKQRADVIVYDRQGQPVMIVECKATSVPLTNQVFDQAARYNLIHKVPFLMVTNGIQHLGARLHHEACCYDWLSDVPDYEQLCRR</sequence>
<evidence type="ECO:0000313" key="2">
    <source>
        <dbReference type="EMBL" id="PZX20702.1"/>
    </source>
</evidence>
<reference evidence="2 3" key="1">
    <citation type="submission" date="2018-06" db="EMBL/GenBank/DDBJ databases">
        <title>Genomic Encyclopedia of Archaeal and Bacterial Type Strains, Phase II (KMG-II): from individual species to whole genera.</title>
        <authorList>
            <person name="Goeker M."/>
        </authorList>
    </citation>
    <scope>NUCLEOTIDE SEQUENCE [LARGE SCALE GENOMIC DNA]</scope>
    <source>
        <strain evidence="2 3">DSM 6779</strain>
    </source>
</reference>
<protein>
    <submittedName>
        <fullName evidence="2">Type I restriction and modification enzyme subunit R-like protein</fullName>
    </submittedName>
</protein>
<dbReference type="Proteomes" id="UP000249239">
    <property type="component" value="Unassembled WGS sequence"/>
</dbReference>
<accession>A0A2W7PBJ9</accession>
<comment type="caution">
    <text evidence="2">The sequence shown here is derived from an EMBL/GenBank/DDBJ whole genome shotgun (WGS) entry which is preliminary data.</text>
</comment>
<proteinExistence type="predicted"/>
<organism evidence="2 3">
    <name type="scientific">Breznakibacter xylanolyticus</name>
    <dbReference type="NCBI Taxonomy" id="990"/>
    <lineage>
        <taxon>Bacteria</taxon>
        <taxon>Pseudomonadati</taxon>
        <taxon>Bacteroidota</taxon>
        <taxon>Bacteroidia</taxon>
        <taxon>Marinilabiliales</taxon>
        <taxon>Marinilabiliaceae</taxon>
        <taxon>Breznakibacter</taxon>
    </lineage>
</organism>
<dbReference type="InterPro" id="IPR029464">
    <property type="entry name" value="HSDR_N"/>
</dbReference>
<dbReference type="EMBL" id="QKZK01000001">
    <property type="protein sequence ID" value="PZX20702.1"/>
    <property type="molecule type" value="Genomic_DNA"/>
</dbReference>
<gene>
    <name evidence="2" type="ORF">LX69_00127</name>
</gene>
<dbReference type="OrthoDB" id="9790377at2"/>
<keyword evidence="3" id="KW-1185">Reference proteome</keyword>
<dbReference type="Pfam" id="PF13588">
    <property type="entry name" value="HSDR_N_2"/>
    <property type="match status" value="1"/>
</dbReference>
<dbReference type="RefSeq" id="WP_111443863.1">
    <property type="nucleotide sequence ID" value="NZ_QKZK01000001.1"/>
</dbReference>
<evidence type="ECO:0000259" key="1">
    <source>
        <dbReference type="Pfam" id="PF13588"/>
    </source>
</evidence>
<evidence type="ECO:0000313" key="3">
    <source>
        <dbReference type="Proteomes" id="UP000249239"/>
    </source>
</evidence>
<name>A0A2W7PBJ9_9BACT</name>
<dbReference type="Gene3D" id="3.90.1570.30">
    <property type="match status" value="1"/>
</dbReference>
<feature type="domain" description="Type I restriction enzyme R protein N-terminal" evidence="1">
    <location>
        <begin position="35"/>
        <end position="144"/>
    </location>
</feature>
<dbReference type="AlphaFoldDB" id="A0A2W7PBJ9"/>